<dbReference type="EMBL" id="MDDC01000002">
    <property type="protein sequence ID" value="OIQ61227.1"/>
    <property type="molecule type" value="Genomic_DNA"/>
</dbReference>
<dbReference type="Proteomes" id="UP000182811">
    <property type="component" value="Unassembled WGS sequence"/>
</dbReference>
<organism evidence="1 2">
    <name type="scientific">Neomoorella thermoacetica</name>
    <name type="common">Clostridium thermoaceticum</name>
    <dbReference type="NCBI Taxonomy" id="1525"/>
    <lineage>
        <taxon>Bacteria</taxon>
        <taxon>Bacillati</taxon>
        <taxon>Bacillota</taxon>
        <taxon>Clostridia</taxon>
        <taxon>Neomoorellales</taxon>
        <taxon>Neomoorellaceae</taxon>
        <taxon>Neomoorella</taxon>
    </lineage>
</organism>
<comment type="caution">
    <text evidence="1">The sequence shown here is derived from an EMBL/GenBank/DDBJ whole genome shotgun (WGS) entry which is preliminary data.</text>
</comment>
<gene>
    <name evidence="1" type="ORF">MOTE_03030</name>
</gene>
<proteinExistence type="predicted"/>
<accession>A0A1J5P791</accession>
<protein>
    <recommendedName>
        <fullName evidence="3">Winged helix-turn helix domain-containing protein</fullName>
    </recommendedName>
</protein>
<evidence type="ECO:0000313" key="1">
    <source>
        <dbReference type="EMBL" id="OIQ61227.1"/>
    </source>
</evidence>
<name>A0A1J5P791_NEOTH</name>
<reference evidence="1 2" key="1">
    <citation type="submission" date="2016-08" db="EMBL/GenBank/DDBJ databases">
        <title>Genome-based comparison of Moorella thermoacetic strains.</title>
        <authorList>
            <person name="Poehlein A."/>
            <person name="Bengelsdorf F.R."/>
            <person name="Esser C."/>
            <person name="Duerre P."/>
            <person name="Daniel R."/>
        </authorList>
    </citation>
    <scope>NUCLEOTIDE SEQUENCE [LARGE SCALE GENOMIC DNA]</scope>
    <source>
        <strain evidence="1 2">DSM 21394</strain>
    </source>
</reference>
<dbReference type="AlphaFoldDB" id="A0A1J5P791"/>
<evidence type="ECO:0008006" key="3">
    <source>
        <dbReference type="Google" id="ProtNLM"/>
    </source>
</evidence>
<evidence type="ECO:0000313" key="2">
    <source>
        <dbReference type="Proteomes" id="UP000182811"/>
    </source>
</evidence>
<sequence length="98" mass="11419">MPNRTPTFVENLVVEMTKDTNFGPGRLAVALASSCHISLSPYTIRNILRRLGFKCRKVKTCNHQKRYFVDLSVVKPLQFWQNIQKILVVFFGRICYVR</sequence>